<evidence type="ECO:0000259" key="3">
    <source>
        <dbReference type="Pfam" id="PF00149"/>
    </source>
</evidence>
<keyword evidence="2" id="KW-0547">Nucleotide-binding</keyword>
<dbReference type="GO" id="GO:0030288">
    <property type="term" value="C:outer membrane-bounded periplasmic space"/>
    <property type="evidence" value="ECO:0007669"/>
    <property type="project" value="TreeGrafter"/>
</dbReference>
<dbReference type="InterPro" id="IPR006179">
    <property type="entry name" value="5_nucleotidase/apyrase"/>
</dbReference>
<dbReference type="EMBL" id="CP029684">
    <property type="protein sequence ID" value="QAS69726.1"/>
    <property type="molecule type" value="Genomic_DNA"/>
</dbReference>
<reference evidence="5 6" key="1">
    <citation type="journal article" date="2019" name="Syst. Appl. Microbiol.">
        <title>Oenococcus sicerae sp. nov., isolated from French cider.</title>
        <authorList>
            <person name="Cousin F.J."/>
            <person name="Le Guellec R."/>
            <person name="Chagnot C."/>
            <person name="Goux D."/>
            <person name="Dalmasso M."/>
            <person name="Laplace J.M."/>
            <person name="Cretenet M."/>
        </authorList>
    </citation>
    <scope>NUCLEOTIDE SEQUENCE [LARGE SCALE GENOMIC DNA]</scope>
    <source>
        <strain evidence="5 6">UCMA 15228</strain>
    </source>
</reference>
<proteinExistence type="inferred from homology"/>
<dbReference type="PANTHER" id="PTHR11575:SF6">
    <property type="entry name" value="2',3'-CYCLIC-NUCLEOTIDE 2'-PHOSPHODIESTERASE_3'-NUCLEOTIDASE"/>
    <property type="match status" value="1"/>
</dbReference>
<evidence type="ECO:0000313" key="5">
    <source>
        <dbReference type="EMBL" id="QAS69726.1"/>
    </source>
</evidence>
<dbReference type="Proteomes" id="UP000286907">
    <property type="component" value="Chromosome"/>
</dbReference>
<dbReference type="GO" id="GO:0046872">
    <property type="term" value="F:metal ion binding"/>
    <property type="evidence" value="ECO:0007669"/>
    <property type="project" value="InterPro"/>
</dbReference>
<dbReference type="PRINTS" id="PR01607">
    <property type="entry name" value="APYRASEFAMLY"/>
</dbReference>
<evidence type="ECO:0000256" key="1">
    <source>
        <dbReference type="ARBA" id="ARBA00022729"/>
    </source>
</evidence>
<sequence length="520" mass="57767">MKIYLLSTSDVHGYIAPSNFVDQQSTSFGLARAKTLIDQFRADHADDIVLTIENGDFIQGSPLTNYIAQKRTDYVGLYEKLAKIVGYDARVLGNHEFNYGKEYTQSAIPKNAGVLDANVFDRKAHFYADPYKIFDFGAVKIGILGLTTEYIPHWESASHLMGLTFENPVQTAEKYVPIMKKAGADVIVVAYHAGFECDLDTGQATEKITGENRGYELLQKVSGIDALITGHQHRELAQLVKTPFGSIPITQPGYQAAAVGAIRLDFDPDSKNIIHRDAKLLLTAKFPADSRIMESLSIVQPELDRFLDEKIGEIDPDMLIHDHFNARLHGHPYLSLVNKVQAEAVNADISANALFSNAVLGLPHETTRRDIATNYLFPNTAVAEEITGQDLLNALERAAEYFVLNKDGSISVSDRFGKPIIKHYNYDYFSGIDYTFDLRQPIGSRVKDVSYHGQAIKKDQIYRIALSNYRSSGVGGYSSYSVTKIVQSSTVDMVDLLTTYVSNNSPIQSFLPNNLTIITK</sequence>
<accession>A0AAE5TR07</accession>
<dbReference type="InterPro" id="IPR006146">
    <property type="entry name" value="5'-Nucleotdase_CS"/>
</dbReference>
<feature type="domain" description="Calcineurin-like phosphoesterase" evidence="3">
    <location>
        <begin position="7"/>
        <end position="234"/>
    </location>
</feature>
<dbReference type="PANTHER" id="PTHR11575">
    <property type="entry name" value="5'-NUCLEOTIDASE-RELATED"/>
    <property type="match status" value="1"/>
</dbReference>
<evidence type="ECO:0000256" key="2">
    <source>
        <dbReference type="RuleBase" id="RU362119"/>
    </source>
</evidence>
<dbReference type="GO" id="GO:0016788">
    <property type="term" value="F:hydrolase activity, acting on ester bonds"/>
    <property type="evidence" value="ECO:0007669"/>
    <property type="project" value="InterPro"/>
</dbReference>
<dbReference type="InterPro" id="IPR004843">
    <property type="entry name" value="Calcineurin-like_PHP"/>
</dbReference>
<dbReference type="Gene3D" id="3.90.780.10">
    <property type="entry name" value="5'-Nucleotidase, C-terminal domain"/>
    <property type="match status" value="1"/>
</dbReference>
<dbReference type="AlphaFoldDB" id="A0AAE5TR07"/>
<dbReference type="InterPro" id="IPR008334">
    <property type="entry name" value="5'-Nucleotdase_C"/>
</dbReference>
<evidence type="ECO:0000313" key="6">
    <source>
        <dbReference type="Proteomes" id="UP000286907"/>
    </source>
</evidence>
<dbReference type="Gene3D" id="3.60.21.10">
    <property type="match status" value="1"/>
</dbReference>
<comment type="similarity">
    <text evidence="2">Belongs to the 5'-nucleotidase family.</text>
</comment>
<dbReference type="SUPFAM" id="SSF55816">
    <property type="entry name" value="5'-nucleotidase (syn. UDP-sugar hydrolase), C-terminal domain"/>
    <property type="match status" value="1"/>
</dbReference>
<dbReference type="InterPro" id="IPR029052">
    <property type="entry name" value="Metallo-depent_PP-like"/>
</dbReference>
<dbReference type="SUPFAM" id="SSF56300">
    <property type="entry name" value="Metallo-dependent phosphatases"/>
    <property type="match status" value="1"/>
</dbReference>
<keyword evidence="6" id="KW-1185">Reference proteome</keyword>
<gene>
    <name evidence="5" type="ORF">DLJ48_03920</name>
</gene>
<dbReference type="InterPro" id="IPR036907">
    <property type="entry name" value="5'-Nucleotdase_C_sf"/>
</dbReference>
<dbReference type="PROSITE" id="PS00786">
    <property type="entry name" value="5_NUCLEOTIDASE_2"/>
    <property type="match status" value="1"/>
</dbReference>
<organism evidence="5 6">
    <name type="scientific">Oenococcus sicerae</name>
    <dbReference type="NCBI Taxonomy" id="2203724"/>
    <lineage>
        <taxon>Bacteria</taxon>
        <taxon>Bacillati</taxon>
        <taxon>Bacillota</taxon>
        <taxon>Bacilli</taxon>
        <taxon>Lactobacillales</taxon>
        <taxon>Lactobacillaceae</taxon>
        <taxon>Oenococcus</taxon>
    </lineage>
</organism>
<keyword evidence="2" id="KW-0378">Hydrolase</keyword>
<dbReference type="Pfam" id="PF02872">
    <property type="entry name" value="5_nucleotid_C"/>
    <property type="match status" value="1"/>
</dbReference>
<name>A0AAE5TR07_9LACO</name>
<dbReference type="KEGG" id="osi:DLJ48_03920"/>
<dbReference type="RefSeq" id="WP_128686088.1">
    <property type="nucleotide sequence ID" value="NZ_CP029684.2"/>
</dbReference>
<keyword evidence="1" id="KW-0732">Signal</keyword>
<feature type="domain" description="5'-Nucleotidase C-terminal" evidence="4">
    <location>
        <begin position="328"/>
        <end position="478"/>
    </location>
</feature>
<dbReference type="GO" id="GO:0000166">
    <property type="term" value="F:nucleotide binding"/>
    <property type="evidence" value="ECO:0007669"/>
    <property type="project" value="UniProtKB-KW"/>
</dbReference>
<protein>
    <submittedName>
        <fullName evidence="5">Bifunctional metallophosphatase/5'-nucleotidase</fullName>
    </submittedName>
</protein>
<dbReference type="Pfam" id="PF00149">
    <property type="entry name" value="Metallophos"/>
    <property type="match status" value="1"/>
</dbReference>
<evidence type="ECO:0000259" key="4">
    <source>
        <dbReference type="Pfam" id="PF02872"/>
    </source>
</evidence>
<dbReference type="GO" id="GO:0009166">
    <property type="term" value="P:nucleotide catabolic process"/>
    <property type="evidence" value="ECO:0007669"/>
    <property type="project" value="InterPro"/>
</dbReference>